<dbReference type="SUPFAM" id="SSF46689">
    <property type="entry name" value="Homeodomain-like"/>
    <property type="match status" value="1"/>
</dbReference>
<dbReference type="PROSITE" id="PS50977">
    <property type="entry name" value="HTH_TETR_2"/>
    <property type="match status" value="1"/>
</dbReference>
<dbReference type="Gene3D" id="1.10.10.60">
    <property type="entry name" value="Homeodomain-like"/>
    <property type="match status" value="1"/>
</dbReference>
<evidence type="ECO:0000259" key="7">
    <source>
        <dbReference type="PROSITE" id="PS50977"/>
    </source>
</evidence>
<comment type="caution">
    <text evidence="8">The sequence shown here is derived from an EMBL/GenBank/DDBJ whole genome shotgun (WGS) entry which is preliminary data.</text>
</comment>
<dbReference type="PANTHER" id="PTHR30055:SF234">
    <property type="entry name" value="HTH-TYPE TRANSCRIPTIONAL REGULATOR BETI"/>
    <property type="match status" value="1"/>
</dbReference>
<evidence type="ECO:0000256" key="3">
    <source>
        <dbReference type="ARBA" id="ARBA00023125"/>
    </source>
</evidence>
<dbReference type="Pfam" id="PF00440">
    <property type="entry name" value="TetR_N"/>
    <property type="match status" value="1"/>
</dbReference>
<dbReference type="InterPro" id="IPR036271">
    <property type="entry name" value="Tet_transcr_reg_TetR-rel_C_sf"/>
</dbReference>
<dbReference type="PRINTS" id="PR00455">
    <property type="entry name" value="HTHTETR"/>
</dbReference>
<dbReference type="EMBL" id="BAABCJ010000007">
    <property type="protein sequence ID" value="GAA3711732.1"/>
    <property type="molecule type" value="Genomic_DNA"/>
</dbReference>
<keyword evidence="2" id="KW-0805">Transcription regulation</keyword>
<name>A0ABP7E0R6_9MICC</name>
<dbReference type="InterPro" id="IPR009057">
    <property type="entry name" value="Homeodomain-like_sf"/>
</dbReference>
<dbReference type="InterPro" id="IPR050109">
    <property type="entry name" value="HTH-type_TetR-like_transc_reg"/>
</dbReference>
<dbReference type="SUPFAM" id="SSF48498">
    <property type="entry name" value="Tetracyclin repressor-like, C-terminal domain"/>
    <property type="match status" value="1"/>
</dbReference>
<protein>
    <submittedName>
        <fullName evidence="8">TetR/AcrR family transcriptional regulator</fullName>
    </submittedName>
</protein>
<evidence type="ECO:0000256" key="2">
    <source>
        <dbReference type="ARBA" id="ARBA00023015"/>
    </source>
</evidence>
<proteinExistence type="predicted"/>
<dbReference type="Gene3D" id="1.10.357.10">
    <property type="entry name" value="Tetracycline Repressor, domain 2"/>
    <property type="match status" value="1"/>
</dbReference>
<feature type="domain" description="HTH tetR-type" evidence="7">
    <location>
        <begin position="20"/>
        <end position="80"/>
    </location>
</feature>
<feature type="region of interest" description="Disordered" evidence="6">
    <location>
        <begin position="1"/>
        <end position="21"/>
    </location>
</feature>
<dbReference type="Pfam" id="PF13977">
    <property type="entry name" value="TetR_C_6"/>
    <property type="match status" value="1"/>
</dbReference>
<keyword evidence="9" id="KW-1185">Reference proteome</keyword>
<evidence type="ECO:0000256" key="4">
    <source>
        <dbReference type="ARBA" id="ARBA00023163"/>
    </source>
</evidence>
<dbReference type="RefSeq" id="WP_344885616.1">
    <property type="nucleotide sequence ID" value="NZ_BAABCJ010000007.1"/>
</dbReference>
<sequence length="208" mass="22414">MPAPPRPRSTSGRPRGADSTQRRAAILDAAEALFSEQGYRGVSMSAVARAAGISGTGLVHHFATKDDLLQAVMDRRDERDSAQFQLNAGKTGWAFVAALKDLARHNEGQESMVRLYASVAGEAVTPGHPASRWLREHYAHTRTLLASAVREAVAAGELRADAPAETIARLLLAAMDGLQLQWLADDAYPSMAEDFAELVDSLHARWAA</sequence>
<evidence type="ECO:0000313" key="9">
    <source>
        <dbReference type="Proteomes" id="UP001501536"/>
    </source>
</evidence>
<dbReference type="Proteomes" id="UP001501536">
    <property type="component" value="Unassembled WGS sequence"/>
</dbReference>
<keyword evidence="3 5" id="KW-0238">DNA-binding</keyword>
<evidence type="ECO:0000256" key="1">
    <source>
        <dbReference type="ARBA" id="ARBA00022491"/>
    </source>
</evidence>
<evidence type="ECO:0000256" key="5">
    <source>
        <dbReference type="PROSITE-ProRule" id="PRU00335"/>
    </source>
</evidence>
<keyword evidence="1" id="KW-0678">Repressor</keyword>
<dbReference type="InterPro" id="IPR039538">
    <property type="entry name" value="BetI_C"/>
</dbReference>
<accession>A0ABP7E0R6</accession>
<organism evidence="8 9">
    <name type="scientific">Zhihengliuella alba</name>
    <dbReference type="NCBI Taxonomy" id="547018"/>
    <lineage>
        <taxon>Bacteria</taxon>
        <taxon>Bacillati</taxon>
        <taxon>Actinomycetota</taxon>
        <taxon>Actinomycetes</taxon>
        <taxon>Micrococcales</taxon>
        <taxon>Micrococcaceae</taxon>
        <taxon>Zhihengliuella</taxon>
    </lineage>
</organism>
<dbReference type="PANTHER" id="PTHR30055">
    <property type="entry name" value="HTH-TYPE TRANSCRIPTIONAL REGULATOR RUTR"/>
    <property type="match status" value="1"/>
</dbReference>
<evidence type="ECO:0000313" key="8">
    <source>
        <dbReference type="EMBL" id="GAA3711732.1"/>
    </source>
</evidence>
<dbReference type="InterPro" id="IPR001647">
    <property type="entry name" value="HTH_TetR"/>
</dbReference>
<evidence type="ECO:0000256" key="6">
    <source>
        <dbReference type="SAM" id="MobiDB-lite"/>
    </source>
</evidence>
<gene>
    <name evidence="8" type="ORF">GCM10022377_26440</name>
</gene>
<feature type="DNA-binding region" description="H-T-H motif" evidence="5">
    <location>
        <begin position="43"/>
        <end position="62"/>
    </location>
</feature>
<keyword evidence="4" id="KW-0804">Transcription</keyword>
<reference evidence="9" key="1">
    <citation type="journal article" date="2019" name="Int. J. Syst. Evol. Microbiol.">
        <title>The Global Catalogue of Microorganisms (GCM) 10K type strain sequencing project: providing services to taxonomists for standard genome sequencing and annotation.</title>
        <authorList>
            <consortium name="The Broad Institute Genomics Platform"/>
            <consortium name="The Broad Institute Genome Sequencing Center for Infectious Disease"/>
            <person name="Wu L."/>
            <person name="Ma J."/>
        </authorList>
    </citation>
    <scope>NUCLEOTIDE SEQUENCE [LARGE SCALE GENOMIC DNA]</scope>
    <source>
        <strain evidence="9">JCM 16961</strain>
    </source>
</reference>